<evidence type="ECO:0000313" key="2">
    <source>
        <dbReference type="EMBL" id="ODQ79899.1"/>
    </source>
</evidence>
<dbReference type="EMBL" id="KV454431">
    <property type="protein sequence ID" value="ODQ79899.1"/>
    <property type="molecule type" value="Genomic_DNA"/>
</dbReference>
<gene>
    <name evidence="2" type="ORF">BABINDRAFT_167004</name>
</gene>
<keyword evidence="3" id="KW-1185">Reference proteome</keyword>
<feature type="compositionally biased region" description="Polar residues" evidence="1">
    <location>
        <begin position="27"/>
        <end position="44"/>
    </location>
</feature>
<protein>
    <recommendedName>
        <fullName evidence="4">F-box domain-containing protein</fullName>
    </recommendedName>
</protein>
<dbReference type="AlphaFoldDB" id="A0A1E3QQC6"/>
<dbReference type="Proteomes" id="UP000094336">
    <property type="component" value="Unassembled WGS sequence"/>
</dbReference>
<evidence type="ECO:0008006" key="4">
    <source>
        <dbReference type="Google" id="ProtNLM"/>
    </source>
</evidence>
<evidence type="ECO:0000256" key="1">
    <source>
        <dbReference type="SAM" id="MobiDB-lite"/>
    </source>
</evidence>
<accession>A0A1E3QQC6</accession>
<evidence type="ECO:0000313" key="3">
    <source>
        <dbReference type="Proteomes" id="UP000094336"/>
    </source>
</evidence>
<dbReference type="GeneID" id="30148334"/>
<dbReference type="RefSeq" id="XP_018985227.1">
    <property type="nucleotide sequence ID" value="XM_019130481.1"/>
</dbReference>
<proteinExistence type="predicted"/>
<organism evidence="2 3">
    <name type="scientific">Babjeviella inositovora NRRL Y-12698</name>
    <dbReference type="NCBI Taxonomy" id="984486"/>
    <lineage>
        <taxon>Eukaryota</taxon>
        <taxon>Fungi</taxon>
        <taxon>Dikarya</taxon>
        <taxon>Ascomycota</taxon>
        <taxon>Saccharomycotina</taxon>
        <taxon>Pichiomycetes</taxon>
        <taxon>Serinales incertae sedis</taxon>
        <taxon>Babjeviella</taxon>
    </lineage>
</organism>
<name>A0A1E3QQC6_9ASCO</name>
<feature type="compositionally biased region" description="Polar residues" evidence="1">
    <location>
        <begin position="1"/>
        <end position="10"/>
    </location>
</feature>
<reference evidence="3" key="1">
    <citation type="submission" date="2016-05" db="EMBL/GenBank/DDBJ databases">
        <title>Comparative genomics of biotechnologically important yeasts.</title>
        <authorList>
            <consortium name="DOE Joint Genome Institute"/>
            <person name="Riley R."/>
            <person name="Haridas S."/>
            <person name="Wolfe K.H."/>
            <person name="Lopes M.R."/>
            <person name="Hittinger C.T."/>
            <person name="Goker M."/>
            <person name="Salamov A."/>
            <person name="Wisecaver J."/>
            <person name="Long T.M."/>
            <person name="Aerts A.L."/>
            <person name="Barry K."/>
            <person name="Choi C."/>
            <person name="Clum A."/>
            <person name="Coughlan A.Y."/>
            <person name="Deshpande S."/>
            <person name="Douglass A.P."/>
            <person name="Hanson S.J."/>
            <person name="Klenk H.-P."/>
            <person name="Labutti K."/>
            <person name="Lapidus A."/>
            <person name="Lindquist E."/>
            <person name="Lipzen A."/>
            <person name="Meier-Kolthoff J.P."/>
            <person name="Ohm R.A."/>
            <person name="Otillar R.P."/>
            <person name="Pangilinan J."/>
            <person name="Peng Y."/>
            <person name="Rokas A."/>
            <person name="Rosa C.A."/>
            <person name="Scheuner C."/>
            <person name="Sibirny A.A."/>
            <person name="Slot J.C."/>
            <person name="Stielow J.B."/>
            <person name="Sun H."/>
            <person name="Kurtzman C.P."/>
            <person name="Blackwell M."/>
            <person name="Grigoriev I.V."/>
            <person name="Jeffries T.W."/>
        </authorList>
    </citation>
    <scope>NUCLEOTIDE SEQUENCE [LARGE SCALE GENOMIC DNA]</scope>
    <source>
        <strain evidence="3">NRRL Y-12698</strain>
    </source>
</reference>
<sequence length="487" mass="55798">MGLLTKNSKSLKFRKVDSNPRREHSNKNTNESSNRVPTTINSGNDSVLCHKTALNSSRQIRVIKPPQPQASIFEKLPVEILYHIQFKHNLDYDLLNLVMVNKRVFRALSVPPSEASHPSGLLKAFIHKFIHNLNQGLSLENLAVLDRFKAETTKRECVLDMAWKAQKQQLEGGNPEITLDQLQTCCRYLTSTKCLDRHVFNYRMCSSNSHDRYRFLQQVLETQAIKLVLPSVEAVRLEQKVRTELAMLLTVAYNELDSIKDEPILTVESSVDAAEQVFNQEQAQVSNMDEFLLYQHQNRHIHEAQPLTNPPSVKNLYIGDLPHLFQVMELSPKTIDKKLFYLNYLLQETNLRIANVNDFLIGILTLNLSVSENALLRFVSRLIGVYNKSQSLEEANGDIRLNLIPVLIHAYSQDQLVLFEHLLVNHLRPDLIHNDRLWNSVIEPVEEDGTAEAERKTKMKAFVNCLLEHGGKPSSQVLRLMTLSRSR</sequence>
<feature type="compositionally biased region" description="Basic and acidic residues" evidence="1">
    <location>
        <begin position="14"/>
        <end position="26"/>
    </location>
</feature>
<feature type="region of interest" description="Disordered" evidence="1">
    <location>
        <begin position="1"/>
        <end position="44"/>
    </location>
</feature>